<evidence type="ECO:0000256" key="1">
    <source>
        <dbReference type="SAM" id="MobiDB-lite"/>
    </source>
</evidence>
<comment type="caution">
    <text evidence="2">The sequence shown here is derived from an EMBL/GenBank/DDBJ whole genome shotgun (WGS) entry which is preliminary data.</text>
</comment>
<evidence type="ECO:0000313" key="3">
    <source>
        <dbReference type="Proteomes" id="UP000789706"/>
    </source>
</evidence>
<name>A0A9N8V4M0_9GLOM</name>
<dbReference type="Proteomes" id="UP000789706">
    <property type="component" value="Unassembled WGS sequence"/>
</dbReference>
<protein>
    <submittedName>
        <fullName evidence="2">5342_t:CDS:1</fullName>
    </submittedName>
</protein>
<keyword evidence="3" id="KW-1185">Reference proteome</keyword>
<accession>A0A9N8V4M0</accession>
<dbReference type="InterPro" id="IPR007727">
    <property type="entry name" value="Spo12"/>
</dbReference>
<reference evidence="2" key="1">
    <citation type="submission" date="2021-06" db="EMBL/GenBank/DDBJ databases">
        <authorList>
            <person name="Kallberg Y."/>
            <person name="Tangrot J."/>
            <person name="Rosling A."/>
        </authorList>
    </citation>
    <scope>NUCLEOTIDE SEQUENCE</scope>
    <source>
        <strain evidence="2">AZ414A</strain>
    </source>
</reference>
<organism evidence="2 3">
    <name type="scientific">Diversispora eburnea</name>
    <dbReference type="NCBI Taxonomy" id="1213867"/>
    <lineage>
        <taxon>Eukaryota</taxon>
        <taxon>Fungi</taxon>
        <taxon>Fungi incertae sedis</taxon>
        <taxon>Mucoromycota</taxon>
        <taxon>Glomeromycotina</taxon>
        <taxon>Glomeromycetes</taxon>
        <taxon>Diversisporales</taxon>
        <taxon>Diversisporaceae</taxon>
        <taxon>Diversispora</taxon>
    </lineage>
</organism>
<proteinExistence type="predicted"/>
<dbReference type="EMBL" id="CAJVPK010000026">
    <property type="protein sequence ID" value="CAG8434533.1"/>
    <property type="molecule type" value="Genomic_DNA"/>
</dbReference>
<sequence length="128" mass="14778">MEYQQAKNVDSQQVVKSNEKNGIITTIIPHNTHTIPYNTPFTTHKQKPFTNNINNVHHSNLIHNNKKSFNIKSPTDSLLSPCSKKLQEKKAKNFKSNIFSKALKEEQEKMEKLKNLPRDETSTKNAEF</sequence>
<dbReference type="Pfam" id="PF05032">
    <property type="entry name" value="Spo12"/>
    <property type="match status" value="1"/>
</dbReference>
<gene>
    <name evidence="2" type="ORF">DEBURN_LOCUS721</name>
</gene>
<dbReference type="OrthoDB" id="5578329at2759"/>
<feature type="region of interest" description="Disordered" evidence="1">
    <location>
        <begin position="107"/>
        <end position="128"/>
    </location>
</feature>
<dbReference type="AlphaFoldDB" id="A0A9N8V4M0"/>
<evidence type="ECO:0000313" key="2">
    <source>
        <dbReference type="EMBL" id="CAG8434533.1"/>
    </source>
</evidence>